<keyword evidence="3 11" id="KW-0812">Transmembrane</keyword>
<evidence type="ECO:0000256" key="8">
    <source>
        <dbReference type="ARBA" id="ARBA00023170"/>
    </source>
</evidence>
<feature type="transmembrane region" description="Helical" evidence="12">
    <location>
        <begin position="311"/>
        <end position="337"/>
    </location>
</feature>
<evidence type="ECO:0000256" key="5">
    <source>
        <dbReference type="ARBA" id="ARBA00023040"/>
    </source>
</evidence>
<dbReference type="PANTHER" id="PTHR45695:SF23">
    <property type="entry name" value="GALANIN-LIKE G-PROTEIN COUPLED RECEPTOR NPR-9"/>
    <property type="match status" value="1"/>
</dbReference>
<dbReference type="Proteomes" id="UP000007110">
    <property type="component" value="Unassembled WGS sequence"/>
</dbReference>
<dbReference type="GeneID" id="591638"/>
<evidence type="ECO:0000259" key="13">
    <source>
        <dbReference type="PROSITE" id="PS50262"/>
    </source>
</evidence>
<proteinExistence type="inferred from homology"/>
<dbReference type="OrthoDB" id="2132067at2759"/>
<reference evidence="15" key="1">
    <citation type="submission" date="2015-02" db="EMBL/GenBank/DDBJ databases">
        <title>Genome sequencing for Strongylocentrotus purpuratus.</title>
        <authorList>
            <person name="Murali S."/>
            <person name="Liu Y."/>
            <person name="Vee V."/>
            <person name="English A."/>
            <person name="Wang M."/>
            <person name="Skinner E."/>
            <person name="Han Y."/>
            <person name="Muzny D.M."/>
            <person name="Worley K.C."/>
            <person name="Gibbs R.A."/>
        </authorList>
    </citation>
    <scope>NUCLEOTIDE SEQUENCE</scope>
</reference>
<feature type="transmembrane region" description="Helical" evidence="12">
    <location>
        <begin position="207"/>
        <end position="230"/>
    </location>
</feature>
<dbReference type="InterPro" id="IPR000276">
    <property type="entry name" value="GPCR_Rhodpsn"/>
</dbReference>
<evidence type="ECO:0000256" key="6">
    <source>
        <dbReference type="ARBA" id="ARBA00023136"/>
    </source>
</evidence>
<dbReference type="Pfam" id="PF00001">
    <property type="entry name" value="7tm_1"/>
    <property type="match status" value="1"/>
</dbReference>
<keyword evidence="7" id="KW-1015">Disulfide bond</keyword>
<evidence type="ECO:0000256" key="9">
    <source>
        <dbReference type="ARBA" id="ARBA00023180"/>
    </source>
</evidence>
<feature type="transmembrane region" description="Helical" evidence="12">
    <location>
        <begin position="37"/>
        <end position="62"/>
    </location>
</feature>
<keyword evidence="2" id="KW-1003">Cell membrane</keyword>
<keyword evidence="6 12" id="KW-0472">Membrane</keyword>
<evidence type="ECO:0000256" key="1">
    <source>
        <dbReference type="ARBA" id="ARBA00004651"/>
    </source>
</evidence>
<keyword evidence="8 11" id="KW-0675">Receptor</keyword>
<name>A0A7M7N746_STRPU</name>
<dbReference type="PROSITE" id="PS50262">
    <property type="entry name" value="G_PROTEIN_RECEP_F1_2"/>
    <property type="match status" value="1"/>
</dbReference>
<comment type="subcellular location">
    <subcellularLocation>
        <location evidence="1">Cell membrane</location>
        <topology evidence="1">Multi-pass membrane protein</topology>
    </subcellularLocation>
</comment>
<keyword evidence="15" id="KW-1185">Reference proteome</keyword>
<evidence type="ECO:0000256" key="10">
    <source>
        <dbReference type="ARBA" id="ARBA00023224"/>
    </source>
</evidence>
<dbReference type="EnsemblMetazoa" id="XM_030976293">
    <property type="protein sequence ID" value="XP_030832153"/>
    <property type="gene ID" value="LOC591638"/>
</dbReference>
<evidence type="ECO:0000256" key="4">
    <source>
        <dbReference type="ARBA" id="ARBA00022989"/>
    </source>
</evidence>
<comment type="similarity">
    <text evidence="11">Belongs to the G-protein coupled receptor 1 family.</text>
</comment>
<dbReference type="InParanoid" id="A0A7M7N746"/>
<keyword evidence="5 11" id="KW-0297">G-protein coupled receptor</keyword>
<dbReference type="AlphaFoldDB" id="A0A7M7N746"/>
<feature type="transmembrane region" description="Helical" evidence="12">
    <location>
        <begin position="150"/>
        <end position="176"/>
    </location>
</feature>
<dbReference type="GO" id="GO:0007218">
    <property type="term" value="P:neuropeptide signaling pathway"/>
    <property type="evidence" value="ECO:0000318"/>
    <property type="project" value="GO_Central"/>
</dbReference>
<dbReference type="SUPFAM" id="SSF81321">
    <property type="entry name" value="Family A G protein-coupled receptor-like"/>
    <property type="match status" value="1"/>
</dbReference>
<keyword evidence="4 12" id="KW-1133">Transmembrane helix</keyword>
<evidence type="ECO:0000256" key="11">
    <source>
        <dbReference type="RuleBase" id="RU000688"/>
    </source>
</evidence>
<dbReference type="CDD" id="cd15095">
    <property type="entry name" value="7tmA_KiSS1R"/>
    <property type="match status" value="1"/>
</dbReference>
<accession>A0A7M7N746</accession>
<feature type="transmembrane region" description="Helical" evidence="12">
    <location>
        <begin position="119"/>
        <end position="138"/>
    </location>
</feature>
<keyword evidence="9" id="KW-0325">Glycoprotein</keyword>
<organism evidence="14 15">
    <name type="scientific">Strongylocentrotus purpuratus</name>
    <name type="common">Purple sea urchin</name>
    <dbReference type="NCBI Taxonomy" id="7668"/>
    <lineage>
        <taxon>Eukaryota</taxon>
        <taxon>Metazoa</taxon>
        <taxon>Echinodermata</taxon>
        <taxon>Eleutherozoa</taxon>
        <taxon>Echinozoa</taxon>
        <taxon>Echinoidea</taxon>
        <taxon>Euechinoidea</taxon>
        <taxon>Echinacea</taxon>
        <taxon>Camarodonta</taxon>
        <taxon>Echinidea</taxon>
        <taxon>Strongylocentrotidae</taxon>
        <taxon>Strongylocentrotus</taxon>
    </lineage>
</organism>
<dbReference type="InterPro" id="IPR017452">
    <property type="entry name" value="GPCR_Rhodpsn_7TM"/>
</dbReference>
<feature type="transmembrane region" description="Helical" evidence="12">
    <location>
        <begin position="74"/>
        <end position="99"/>
    </location>
</feature>
<feature type="transmembrane region" description="Helical" evidence="12">
    <location>
        <begin position="277"/>
        <end position="299"/>
    </location>
</feature>
<reference evidence="14" key="2">
    <citation type="submission" date="2021-01" db="UniProtKB">
        <authorList>
            <consortium name="EnsemblMetazoa"/>
        </authorList>
    </citation>
    <scope>IDENTIFICATION</scope>
</reference>
<dbReference type="PANTHER" id="PTHR45695">
    <property type="entry name" value="LEUCOKININ RECEPTOR-RELATED"/>
    <property type="match status" value="1"/>
</dbReference>
<dbReference type="PRINTS" id="PR00237">
    <property type="entry name" value="GPCRRHODOPSN"/>
</dbReference>
<dbReference type="GO" id="GO:0005886">
    <property type="term" value="C:plasma membrane"/>
    <property type="evidence" value="ECO:0000318"/>
    <property type="project" value="GO_Central"/>
</dbReference>
<evidence type="ECO:0000256" key="12">
    <source>
        <dbReference type="SAM" id="Phobius"/>
    </source>
</evidence>
<evidence type="ECO:0000256" key="7">
    <source>
        <dbReference type="ARBA" id="ARBA00023157"/>
    </source>
</evidence>
<dbReference type="RefSeq" id="XP_030832153.1">
    <property type="nucleotide sequence ID" value="XM_030976293.1"/>
</dbReference>
<feature type="domain" description="G-protein coupled receptors family 1 profile" evidence="13">
    <location>
        <begin position="53"/>
        <end position="334"/>
    </location>
</feature>
<dbReference type="GO" id="GO:0008188">
    <property type="term" value="F:neuropeptide receptor activity"/>
    <property type="evidence" value="ECO:0000318"/>
    <property type="project" value="GO_Central"/>
</dbReference>
<keyword evidence="10 11" id="KW-0807">Transducer</keyword>
<sequence>MDEVLPYNDYESSSYSYSMSIMNYTYSGSPVLGPESVIVPLIFVIIAVFAIAGNSLVIFIVLRYRKMRQSVTNFYILNVAVGDLVYMLACAPLTAALYADYQWRFGNFLCKFNAFLQHVTVQATCATLTVMTVDRYYVITNPFTSRQTRTILRAGVICCIVWIVSGLMHVPAALIYGTTKPGEHNYYNEPVIYCTHTHTSTRFIKFYSIYVIGVTYVIPLAIISVCYGLILAHLWKLSKGGITATSGKAANRKGKAEVLSEGSSVQTATKKWKTTRIVLIVVMLFAICWAPIHAINLWNDVDPNYPHEAKYIYAFRMFCLILAYSNSCVNPVVYALAGNSFQVYFRQICYTRPRGKQEVASTKTNYTHSMHRQGRRTSNLQTEMISMTANTSV</sequence>
<evidence type="ECO:0000256" key="3">
    <source>
        <dbReference type="ARBA" id="ARBA00022692"/>
    </source>
</evidence>
<dbReference type="Gene3D" id="1.20.1070.10">
    <property type="entry name" value="Rhodopsin 7-helix transmembrane proteins"/>
    <property type="match status" value="1"/>
</dbReference>
<evidence type="ECO:0000256" key="2">
    <source>
        <dbReference type="ARBA" id="ARBA00022475"/>
    </source>
</evidence>
<dbReference type="KEGG" id="spu:591638"/>
<dbReference type="OMA" id="FFCKLNA"/>
<evidence type="ECO:0000313" key="15">
    <source>
        <dbReference type="Proteomes" id="UP000007110"/>
    </source>
</evidence>
<dbReference type="PROSITE" id="PS00237">
    <property type="entry name" value="G_PROTEIN_RECEP_F1_1"/>
    <property type="match status" value="1"/>
</dbReference>
<dbReference type="GO" id="GO:0046887">
    <property type="term" value="P:positive regulation of hormone secretion"/>
    <property type="evidence" value="ECO:0000318"/>
    <property type="project" value="GO_Central"/>
</dbReference>
<protein>
    <recommendedName>
        <fullName evidence="13">G-protein coupled receptors family 1 profile domain-containing protein</fullName>
    </recommendedName>
</protein>
<evidence type="ECO:0000313" key="14">
    <source>
        <dbReference type="EnsemblMetazoa" id="XP_030832153"/>
    </source>
</evidence>